<evidence type="ECO:0000313" key="1">
    <source>
        <dbReference type="EMBL" id="KAJ6637152.1"/>
    </source>
</evidence>
<keyword evidence="2" id="KW-1185">Reference proteome</keyword>
<name>A0A9Q0MVA2_9DIPT</name>
<comment type="caution">
    <text evidence="1">The sequence shown here is derived from an EMBL/GenBank/DDBJ whole genome shotgun (WGS) entry which is preliminary data.</text>
</comment>
<sequence>MFAPNLLSANSLILSKELTTTFCQDVTKTKFTAWLEAVKCKEE</sequence>
<proteinExistence type="predicted"/>
<accession>A0A9Q0MVA2</accession>
<dbReference type="Proteomes" id="UP001151699">
    <property type="component" value="Chromosome X"/>
</dbReference>
<organism evidence="1 2">
    <name type="scientific">Pseudolycoriella hygida</name>
    <dbReference type="NCBI Taxonomy" id="35572"/>
    <lineage>
        <taxon>Eukaryota</taxon>
        <taxon>Metazoa</taxon>
        <taxon>Ecdysozoa</taxon>
        <taxon>Arthropoda</taxon>
        <taxon>Hexapoda</taxon>
        <taxon>Insecta</taxon>
        <taxon>Pterygota</taxon>
        <taxon>Neoptera</taxon>
        <taxon>Endopterygota</taxon>
        <taxon>Diptera</taxon>
        <taxon>Nematocera</taxon>
        <taxon>Sciaroidea</taxon>
        <taxon>Sciaridae</taxon>
        <taxon>Pseudolycoriella</taxon>
    </lineage>
</organism>
<gene>
    <name evidence="1" type="ORF">Bhyg_09879</name>
</gene>
<evidence type="ECO:0000313" key="2">
    <source>
        <dbReference type="Proteomes" id="UP001151699"/>
    </source>
</evidence>
<protein>
    <submittedName>
        <fullName evidence="1">Uncharacterized protein</fullName>
    </submittedName>
</protein>
<dbReference type="EMBL" id="WJQU01000003">
    <property type="protein sequence ID" value="KAJ6637152.1"/>
    <property type="molecule type" value="Genomic_DNA"/>
</dbReference>
<dbReference type="AlphaFoldDB" id="A0A9Q0MVA2"/>
<reference evidence="1" key="1">
    <citation type="submission" date="2022-07" db="EMBL/GenBank/DDBJ databases">
        <authorList>
            <person name="Trinca V."/>
            <person name="Uliana J.V.C."/>
            <person name="Torres T.T."/>
            <person name="Ward R.J."/>
            <person name="Monesi N."/>
        </authorList>
    </citation>
    <scope>NUCLEOTIDE SEQUENCE</scope>
    <source>
        <strain evidence="1">HSMRA1968</strain>
        <tissue evidence="1">Whole embryos</tissue>
    </source>
</reference>